<evidence type="ECO:0000313" key="1">
    <source>
        <dbReference type="RefSeq" id="XP_016504082.1"/>
    </source>
</evidence>
<accession>A0A1S4CS37</accession>
<dbReference type="PANTHER" id="PTHR48475:SF2">
    <property type="entry name" value="RIBONUCLEASE H"/>
    <property type="match status" value="1"/>
</dbReference>
<dbReference type="AlphaFoldDB" id="A0A1S4CS37"/>
<reference evidence="1" key="1">
    <citation type="submission" date="2025-08" db="UniProtKB">
        <authorList>
            <consortium name="RefSeq"/>
        </authorList>
    </citation>
    <scope>IDENTIFICATION</scope>
</reference>
<dbReference type="OrthoDB" id="1741911at2759"/>
<dbReference type="PaxDb" id="4097-A0A1S4CS37"/>
<organism evidence="1">
    <name type="scientific">Nicotiana tabacum</name>
    <name type="common">Common tobacco</name>
    <dbReference type="NCBI Taxonomy" id="4097"/>
    <lineage>
        <taxon>Eukaryota</taxon>
        <taxon>Viridiplantae</taxon>
        <taxon>Streptophyta</taxon>
        <taxon>Embryophyta</taxon>
        <taxon>Tracheophyta</taxon>
        <taxon>Spermatophyta</taxon>
        <taxon>Magnoliopsida</taxon>
        <taxon>eudicotyledons</taxon>
        <taxon>Gunneridae</taxon>
        <taxon>Pentapetalae</taxon>
        <taxon>asterids</taxon>
        <taxon>lamiids</taxon>
        <taxon>Solanales</taxon>
        <taxon>Solanaceae</taxon>
        <taxon>Nicotianoideae</taxon>
        <taxon>Nicotianeae</taxon>
        <taxon>Nicotiana</taxon>
    </lineage>
</organism>
<proteinExistence type="predicted"/>
<evidence type="ECO:0008006" key="2">
    <source>
        <dbReference type="Google" id="ProtNLM"/>
    </source>
</evidence>
<protein>
    <recommendedName>
        <fullName evidence="2">Integrase zinc-binding domain-containing protein</fullName>
    </recommendedName>
</protein>
<dbReference type="KEGG" id="nta:107822096"/>
<dbReference type="RefSeq" id="XP_016504082.1">
    <property type="nucleotide sequence ID" value="XM_016648596.1"/>
</dbReference>
<gene>
    <name evidence="1" type="primary">LOC107822096</name>
</gene>
<dbReference type="PANTHER" id="PTHR48475">
    <property type="entry name" value="RIBONUCLEASE H"/>
    <property type="match status" value="1"/>
</dbReference>
<sequence>MTPVPTQLVGSFLVLPCWEFSGDFAAEQSPAVVLNSEANALTNLGSSVDEYDLLPGAVVQLSKSVVEKDLKESRALQIKAARLSLDENGILYRRTFDGPLAFCLGLGDTDYVLREIHEGTCENHFGTDSLVRNVIRAIYYWDNMEKDTMEFV</sequence>
<dbReference type="Gene3D" id="1.10.340.70">
    <property type="match status" value="1"/>
</dbReference>
<name>A0A1S4CS37_TOBAC</name>